<evidence type="ECO:0000256" key="1">
    <source>
        <dbReference type="SAM" id="Coils"/>
    </source>
</evidence>
<proteinExistence type="predicted"/>
<name>A0A6J5LFA6_9CAUD</name>
<feature type="coiled-coil region" evidence="1">
    <location>
        <begin position="396"/>
        <end position="423"/>
    </location>
</feature>
<feature type="region of interest" description="Disordered" evidence="2">
    <location>
        <begin position="605"/>
        <end position="628"/>
    </location>
</feature>
<feature type="compositionally biased region" description="Basic and acidic residues" evidence="2">
    <location>
        <begin position="607"/>
        <end position="628"/>
    </location>
</feature>
<protein>
    <submittedName>
        <fullName evidence="3">Uncharacterized protein</fullName>
    </submittedName>
</protein>
<accession>A0A6J5LFA6</accession>
<keyword evidence="1" id="KW-0175">Coiled coil</keyword>
<reference evidence="3" key="1">
    <citation type="submission" date="2020-04" db="EMBL/GenBank/DDBJ databases">
        <authorList>
            <person name="Chiriac C."/>
            <person name="Salcher M."/>
            <person name="Ghai R."/>
            <person name="Kavagutti S V."/>
        </authorList>
    </citation>
    <scope>NUCLEOTIDE SEQUENCE</scope>
</reference>
<evidence type="ECO:0000256" key="2">
    <source>
        <dbReference type="SAM" id="MobiDB-lite"/>
    </source>
</evidence>
<organism evidence="3">
    <name type="scientific">uncultured Caudovirales phage</name>
    <dbReference type="NCBI Taxonomy" id="2100421"/>
    <lineage>
        <taxon>Viruses</taxon>
        <taxon>Duplodnaviria</taxon>
        <taxon>Heunggongvirae</taxon>
        <taxon>Uroviricota</taxon>
        <taxon>Caudoviricetes</taxon>
        <taxon>Peduoviridae</taxon>
        <taxon>Maltschvirus</taxon>
        <taxon>Maltschvirus maltsch</taxon>
    </lineage>
</organism>
<sequence length="654" mass="72953">MALPIHLIKRHLAKRRNPSRKKLDELQHVPVGTFNIGDRVRYDYVGPCVIVRKAQNHSIILRGEANNKLYRVASTLLVAGLPPLEKKPAASDLVYRPSAIATKPKEVQKQEDVAPNFSKFSPQQLRNAQHALTMRAAAEKEAGDTEKHRKTTWLLGHLEAHNKKNAMRESAENSVLTDEQCNALIGQWLGESMSENNTSMNTKVQVIKGPKSILNKIGYVTEARKSGEHKKMFTVVYEDSSGNEHTIKLPGSSLRIMKNTDAALAEQATAVGNNINYVYSQMCDLAMKAATGPTEMEEDIDLTKMTTGALQKHYAANQANANQSPTFAAHLARVKRELNNRKFATESTAGKKAPTEKQVQTAKDRYDGMGLRIERARASVGFARGSGKIGELQQKKGDLYAAYMALKREYDEAKKETALKENTLTLPELRSKQKQLQQIQMRTDLSSEQKAKLQRLKLNLYSQARECGLGDYIAEEMSMGDYRHKRQTLQQIQMDPDTAKDPMLKKAVMIRLAKLKAEAAGLEIMEDDQQLEVGDRVIVTGKVQFEGCKGAIDQFGSGNAFVVVDLDDHGKHSFQTSDVSADADFEIDEDFAGFMKGVKRSLNGKPSAEDLKRKHHDRGAEELANGDRSEAMKHFDRYLKVADVVNTAKNQTKE</sequence>
<evidence type="ECO:0000313" key="3">
    <source>
        <dbReference type="EMBL" id="CAB4130309.1"/>
    </source>
</evidence>
<gene>
    <name evidence="3" type="ORF">UFOVP116_374</name>
</gene>
<dbReference type="EMBL" id="LR796237">
    <property type="protein sequence ID" value="CAB4130309.1"/>
    <property type="molecule type" value="Genomic_DNA"/>
</dbReference>